<name>G3MUE8_ROSMU</name>
<dbReference type="GO" id="GO:0007165">
    <property type="term" value="P:signal transduction"/>
    <property type="evidence" value="ECO:0007669"/>
    <property type="project" value="InterPro"/>
</dbReference>
<dbReference type="Gene3D" id="3.40.50.10140">
    <property type="entry name" value="Toll/interleukin-1 receptor homology (TIR) domain"/>
    <property type="match status" value="1"/>
</dbReference>
<keyword evidence="5" id="KW-0520">NAD</keyword>
<dbReference type="InterPro" id="IPR042197">
    <property type="entry name" value="Apaf_helical"/>
</dbReference>
<dbReference type="SMART" id="SM00255">
    <property type="entry name" value="TIR"/>
    <property type="match status" value="1"/>
</dbReference>
<dbReference type="InterPro" id="IPR032675">
    <property type="entry name" value="LRR_dom_sf"/>
</dbReference>
<keyword evidence="3" id="KW-0677">Repeat</keyword>
<dbReference type="InterPro" id="IPR000157">
    <property type="entry name" value="TIR_dom"/>
</dbReference>
<evidence type="ECO:0000256" key="7">
    <source>
        <dbReference type="SAM" id="MobiDB-lite"/>
    </source>
</evidence>
<dbReference type="GO" id="GO:0043531">
    <property type="term" value="F:ADP binding"/>
    <property type="evidence" value="ECO:0007669"/>
    <property type="project" value="InterPro"/>
</dbReference>
<dbReference type="GO" id="GO:0061809">
    <property type="term" value="F:NAD+ nucleosidase activity, cyclic ADP-ribose generating"/>
    <property type="evidence" value="ECO:0007669"/>
    <property type="project" value="UniProtKB-EC"/>
</dbReference>
<dbReference type="InterPro" id="IPR002182">
    <property type="entry name" value="NB-ARC"/>
</dbReference>
<organism evidence="9">
    <name type="scientific">Rosa multiflora</name>
    <name type="common">Multiflora rose</name>
    <dbReference type="NCBI Taxonomy" id="74647"/>
    <lineage>
        <taxon>Eukaryota</taxon>
        <taxon>Viridiplantae</taxon>
        <taxon>Streptophyta</taxon>
        <taxon>Embryophyta</taxon>
        <taxon>Tracheophyta</taxon>
        <taxon>Spermatophyta</taxon>
        <taxon>Magnoliopsida</taxon>
        <taxon>eudicotyledons</taxon>
        <taxon>Gunneridae</taxon>
        <taxon>Pentapetalae</taxon>
        <taxon>rosids</taxon>
        <taxon>fabids</taxon>
        <taxon>Rosales</taxon>
        <taxon>Rosaceae</taxon>
        <taxon>Rosoideae</taxon>
        <taxon>Rosoideae incertae sedis</taxon>
        <taxon>Rosa</taxon>
    </lineage>
</organism>
<dbReference type="Pfam" id="PF00931">
    <property type="entry name" value="NB-ARC"/>
    <property type="match status" value="1"/>
</dbReference>
<dbReference type="Gene3D" id="3.80.10.10">
    <property type="entry name" value="Ribonuclease Inhibitor"/>
    <property type="match status" value="2"/>
</dbReference>
<evidence type="ECO:0000256" key="5">
    <source>
        <dbReference type="ARBA" id="ARBA00023027"/>
    </source>
</evidence>
<feature type="region of interest" description="Disordered" evidence="7">
    <location>
        <begin position="1134"/>
        <end position="1161"/>
    </location>
</feature>
<evidence type="ECO:0000256" key="3">
    <source>
        <dbReference type="ARBA" id="ARBA00022737"/>
    </source>
</evidence>
<dbReference type="SUPFAM" id="SSF52540">
    <property type="entry name" value="P-loop containing nucleoside triphosphate hydrolases"/>
    <property type="match status" value="1"/>
</dbReference>
<dbReference type="SUPFAM" id="SSF52058">
    <property type="entry name" value="L domain-like"/>
    <property type="match status" value="1"/>
</dbReference>
<dbReference type="PANTHER" id="PTHR11017">
    <property type="entry name" value="LEUCINE-RICH REPEAT-CONTAINING PROTEIN"/>
    <property type="match status" value="1"/>
</dbReference>
<dbReference type="PANTHER" id="PTHR11017:SF527">
    <property type="entry name" value="TMV RESISTANCE PROTEIN N-LIKE"/>
    <property type="match status" value="1"/>
</dbReference>
<dbReference type="GO" id="GO:0006952">
    <property type="term" value="P:defense response"/>
    <property type="evidence" value="ECO:0007669"/>
    <property type="project" value="InterPro"/>
</dbReference>
<proteinExistence type="predicted"/>
<evidence type="ECO:0000259" key="8">
    <source>
        <dbReference type="PROSITE" id="PS50104"/>
    </source>
</evidence>
<gene>
    <name evidence="9" type="primary">muRdr1F</name>
</gene>
<dbReference type="FunFam" id="3.40.50.10140:FF:000007">
    <property type="entry name" value="Disease resistance protein (TIR-NBS-LRR class)"/>
    <property type="match status" value="1"/>
</dbReference>
<evidence type="ECO:0000313" key="9">
    <source>
        <dbReference type="EMBL" id="AEE43930.1"/>
    </source>
</evidence>
<reference evidence="9" key="1">
    <citation type="journal article" date="2011" name="Front. Plant Sci.">
        <title>Mining disease-resistance genes in roses: functional and molecular characterization of the Rdr1 locus.</title>
        <authorList>
            <person name="Ayana D.T."/>
            <person name="Yasmin A."/>
            <person name="Le T.L."/>
            <person name="Kaufmann H."/>
            <person name="Biber A."/>
            <person name="Kuehr A."/>
            <person name="Linde M."/>
            <person name="Debener T."/>
        </authorList>
    </citation>
    <scope>NUCLEOTIDE SEQUENCE</scope>
    <source>
        <tissue evidence="9">Leaf</tissue>
    </source>
</reference>
<evidence type="ECO:0000256" key="2">
    <source>
        <dbReference type="ARBA" id="ARBA00022614"/>
    </source>
</evidence>
<dbReference type="Gene3D" id="3.40.50.300">
    <property type="entry name" value="P-loop containing nucleotide triphosphate hydrolases"/>
    <property type="match status" value="1"/>
</dbReference>
<dbReference type="EMBL" id="HQ455834">
    <property type="protein sequence ID" value="AEE43930.1"/>
    <property type="molecule type" value="Genomic_DNA"/>
</dbReference>
<dbReference type="SUPFAM" id="SSF52200">
    <property type="entry name" value="Toll/Interleukin receptor TIR domain"/>
    <property type="match status" value="1"/>
</dbReference>
<evidence type="ECO:0000256" key="4">
    <source>
        <dbReference type="ARBA" id="ARBA00022801"/>
    </source>
</evidence>
<dbReference type="InterPro" id="IPR045344">
    <property type="entry name" value="C-JID"/>
</dbReference>
<dbReference type="Pfam" id="PF23282">
    <property type="entry name" value="WHD_ROQ1"/>
    <property type="match status" value="1"/>
</dbReference>
<feature type="domain" description="TIR" evidence="8">
    <location>
        <begin position="17"/>
        <end position="183"/>
    </location>
</feature>
<dbReference type="Pfam" id="PF20160">
    <property type="entry name" value="C-JID"/>
    <property type="match status" value="1"/>
</dbReference>
<evidence type="ECO:0000256" key="6">
    <source>
        <dbReference type="ARBA" id="ARBA00047304"/>
    </source>
</evidence>
<dbReference type="InterPro" id="IPR058192">
    <property type="entry name" value="WHD_ROQ1-like"/>
</dbReference>
<dbReference type="InterPro" id="IPR035897">
    <property type="entry name" value="Toll_tir_struct_dom_sf"/>
</dbReference>
<evidence type="ECO:0000256" key="1">
    <source>
        <dbReference type="ARBA" id="ARBA00011982"/>
    </source>
</evidence>
<accession>G3MUE8</accession>
<protein>
    <recommendedName>
        <fullName evidence="1">ADP-ribosyl cyclase/cyclic ADP-ribose hydrolase</fullName>
        <ecNumber evidence="1">3.2.2.6</ecNumber>
    </recommendedName>
</protein>
<dbReference type="Gene3D" id="1.10.8.430">
    <property type="entry name" value="Helical domain of apoptotic protease-activating factors"/>
    <property type="match status" value="1"/>
</dbReference>
<dbReference type="InterPro" id="IPR027417">
    <property type="entry name" value="P-loop_NTPase"/>
</dbReference>
<sequence length="1161" mass="132297">MALRTQVKASSGSAFPWKYDVFLSFRGEDTRKGFTDCLYHELQRQGIRTFRDDLQLERGTAISLELLTAIEQSRFAIVVLSPKYATSTWCLLELSEIIECMEERGTIMPIFYEVDPSHVRHQRGSFAEAFQEHEEKFGEGNKEVEGWRDALTKVASLAGWTSENYRYETELIREIVQALWSKVQPSLTVFGSSEKLVGMDIKLEDIYDLLDEEANDVRFIGIWGMGGLGKTTLARVVYEEISHRFDVRVFLANIREVSATHGLVYLQKQILSQILKEENVKVWDVYSGITMTKRCLCNKAVLLVLDDVDQSEQLEHLVGEKDWFGLRSRIIITTRNLRVLVTHGVEKPYELKRLNKDEALQLFSWKAFRKCEPEEDNAELCKSFVTYAGGLPLALKTLGSFLYKRSLHSWSSALQKLQQTPNRSVFEILKLSFDGLDEMEKKIFLDIACFRRLYDNESMIEQVHSFDFCPRITIDVLVEKSLLTISSDNRVDVHDLIHEMGCEIVRQENKEPGGRSRLCLRNDIFHVFTKNTGTEAIEGILLHLAELEEADWNLEAFSKMCKLKLLYIHNLRLSLGPIYLPNALRFLNWSWYPSKSLPPCFQPDKLTELSLVHSNIDHLWNGKKYLGNLKSIDLSDSINLTRTPDFTGIPNLEKLILEGCISLVKIHPSIASLKRLKIWNFRNCKSIKSLPSEVNMEFLETFDVSGCSKLKMIPEFVGQTKTLSKLCIGGSAVENLPSSFERLSESLVELDLNGIVIREQPYSLFLKQNLRVSFFGLFPRKSPCPLTPLLASLKHFSSLTQLKLNDCNLCEGEIPNDIGYLSSLELLQLIGNNFVNLPASIHLLSKLKRINVENCKRLQQLPELPATDELRVVTDNCTSLQVFPDPPNLSRCPEFWLSGINCFRAVGNQGFRYFLYSRLKQLLEVLSLSLCLSLPPSLPPLSLSLVNMMVCMVQETPWSLYYFRLVIPGSEIPEWFNNQSVGDSVIEKLPSYACNSKWIGVALCFLIVPQDNPSAVPEVRHLDPFTRVFCCWNKNCSGHSRLVTRVKQIVSDHLLFVVLPKFIWKPQNCPEDTCTEIKFVFVVDQTVGNSRGLQVKKCGARILYEHDTEELISKMNQSKSSSISLYEEAVDEQEGAMVKATQEASTSRSGGSDDEYHSAEE</sequence>
<dbReference type="InterPro" id="IPR044974">
    <property type="entry name" value="Disease_R_plants"/>
</dbReference>
<keyword evidence="2" id="KW-0433">Leucine-rich repeat</keyword>
<dbReference type="Pfam" id="PF01582">
    <property type="entry name" value="TIR"/>
    <property type="match status" value="1"/>
</dbReference>
<dbReference type="PRINTS" id="PR00364">
    <property type="entry name" value="DISEASERSIST"/>
</dbReference>
<dbReference type="EC" id="3.2.2.6" evidence="1"/>
<keyword evidence="4" id="KW-0378">Hydrolase</keyword>
<dbReference type="PROSITE" id="PS50104">
    <property type="entry name" value="TIR"/>
    <property type="match status" value="1"/>
</dbReference>
<dbReference type="AlphaFoldDB" id="G3MUE8"/>
<comment type="catalytic activity">
    <reaction evidence="6">
        <text>NAD(+) + H2O = ADP-D-ribose + nicotinamide + H(+)</text>
        <dbReference type="Rhea" id="RHEA:16301"/>
        <dbReference type="ChEBI" id="CHEBI:15377"/>
        <dbReference type="ChEBI" id="CHEBI:15378"/>
        <dbReference type="ChEBI" id="CHEBI:17154"/>
        <dbReference type="ChEBI" id="CHEBI:57540"/>
        <dbReference type="ChEBI" id="CHEBI:57967"/>
        <dbReference type="EC" id="3.2.2.6"/>
    </reaction>
    <physiologicalReaction direction="left-to-right" evidence="6">
        <dbReference type="Rhea" id="RHEA:16302"/>
    </physiologicalReaction>
</comment>